<keyword evidence="6 8" id="KW-0472">Membrane</keyword>
<keyword evidence="12" id="KW-1185">Reference proteome</keyword>
<feature type="transmembrane region" description="Helical" evidence="8">
    <location>
        <begin position="407"/>
        <end position="431"/>
    </location>
</feature>
<feature type="transmembrane region" description="Helical" evidence="8">
    <location>
        <begin position="379"/>
        <end position="401"/>
    </location>
</feature>
<feature type="transmembrane region" description="Helical" evidence="8">
    <location>
        <begin position="273"/>
        <end position="294"/>
    </location>
</feature>
<dbReference type="InterPro" id="IPR036259">
    <property type="entry name" value="MFS_trans_sf"/>
</dbReference>
<evidence type="ECO:0000313" key="11">
    <source>
        <dbReference type="EMBL" id="QTU85243.1"/>
    </source>
</evidence>
<feature type="transmembrane region" description="Helical" evidence="8">
    <location>
        <begin position="340"/>
        <end position="359"/>
    </location>
</feature>
<feature type="transmembrane region" description="Helical" evidence="8">
    <location>
        <begin position="109"/>
        <end position="130"/>
    </location>
</feature>
<dbReference type="Proteomes" id="UP000671910">
    <property type="component" value="Chromosome"/>
</dbReference>
<organism evidence="11 13">
    <name type="scientific">Xiamenia xianingshaonis</name>
    <dbReference type="NCBI Taxonomy" id="2682776"/>
    <lineage>
        <taxon>Bacteria</taxon>
        <taxon>Bacillati</taxon>
        <taxon>Actinomycetota</taxon>
        <taxon>Coriobacteriia</taxon>
        <taxon>Eggerthellales</taxon>
        <taxon>Eggerthellaceae</taxon>
        <taxon>Xiamenia</taxon>
    </lineage>
</organism>
<dbReference type="InterPro" id="IPR020846">
    <property type="entry name" value="MFS_dom"/>
</dbReference>
<evidence type="ECO:0000256" key="2">
    <source>
        <dbReference type="ARBA" id="ARBA00022448"/>
    </source>
</evidence>
<feature type="transmembrane region" description="Helical" evidence="8">
    <location>
        <begin position="177"/>
        <end position="206"/>
    </location>
</feature>
<feature type="transmembrane region" description="Helical" evidence="8">
    <location>
        <begin position="452"/>
        <end position="472"/>
    </location>
</feature>
<feature type="transmembrane region" description="Helical" evidence="8">
    <location>
        <begin position="79"/>
        <end position="97"/>
    </location>
</feature>
<dbReference type="GO" id="GO:0005886">
    <property type="term" value="C:plasma membrane"/>
    <property type="evidence" value="ECO:0007669"/>
    <property type="project" value="UniProtKB-SubCell"/>
</dbReference>
<dbReference type="AlphaFoldDB" id="A0A9E6MSN7"/>
<feature type="transmembrane region" description="Helical" evidence="8">
    <location>
        <begin position="314"/>
        <end position="334"/>
    </location>
</feature>
<reference evidence="11" key="2">
    <citation type="submission" date="2021-04" db="EMBL/GenBank/DDBJ databases">
        <title>Novel species in family Eggerthellaceae.</title>
        <authorList>
            <person name="Zhang G."/>
        </authorList>
    </citation>
    <scope>NUCLEOTIDE SEQUENCE</scope>
    <source>
        <strain evidence="11">Zg-886</strain>
    </source>
</reference>
<evidence type="ECO:0000256" key="6">
    <source>
        <dbReference type="ARBA" id="ARBA00023136"/>
    </source>
</evidence>
<dbReference type="CDD" id="cd17321">
    <property type="entry name" value="MFS_MMR_MDR_like"/>
    <property type="match status" value="1"/>
</dbReference>
<evidence type="ECO:0000259" key="9">
    <source>
        <dbReference type="PROSITE" id="PS50850"/>
    </source>
</evidence>
<sequence>MAAATSTTAGPAASNTCDNASTGAAPPDPAGPPPSSTSRFGLVMAVYLLGLVVGGLYVGMVAPVRTVIQADFGIGNAEGIWIITVYALFYASFIPVIGKLADRIGRKPVFLACIALFCAGAATCGLSGVMTSPGAGQASAGYVVLLVGRVLQAIGACGIIPVANAEIGTAAPPEKRGFALGITAAASGIANVLGAGVGSAIIGAVGPENWPVLFFACLPFGLVAFGMGVVVLAKGAPRPTGRMDVLGSALMIAMVFLLLLGIQAASADDSGSASLAGAAACFVGAAASAALFAWVERKAQDPVFDLRYLRSCPILVTMGVSFFIGCMINSMTLIPEFAEAALALPVGSGGLYMMVIGLFSLAGPPMGGKLIDRFSPKPVLVAGLAVAAVGYVVLGLLTAAFPSVPLMVVGLAIMGLGLGFSMGAPVNYMILENVEASESTSAVSTVTLTRQIGLSLAPAVYVAFITTGVGAIGYRPMFMVAAFFCLCGLLLMLAYKPGRIS</sequence>
<evidence type="ECO:0000256" key="7">
    <source>
        <dbReference type="SAM" id="MobiDB-lite"/>
    </source>
</evidence>
<protein>
    <submittedName>
        <fullName evidence="11">MFS transporter</fullName>
    </submittedName>
</protein>
<accession>A0A9E6MSN7</accession>
<reference evidence="10 12" key="1">
    <citation type="submission" date="2019-11" db="EMBL/GenBank/DDBJ databases">
        <title>Eggerthellaceae novel genus isolated from the rectal contents of marmort.</title>
        <authorList>
            <person name="Zhang G."/>
        </authorList>
    </citation>
    <scope>NUCLEOTIDE SEQUENCE [LARGE SCALE GENOMIC DNA]</scope>
    <source>
        <strain evidence="10">Zg-886</strain>
        <strain evidence="12">zg-886</strain>
    </source>
</reference>
<dbReference type="InterPro" id="IPR005829">
    <property type="entry name" value="Sugar_transporter_CS"/>
</dbReference>
<comment type="subcellular location">
    <subcellularLocation>
        <location evidence="1">Cell membrane</location>
        <topology evidence="1">Multi-pass membrane protein</topology>
    </subcellularLocation>
</comment>
<dbReference type="SUPFAM" id="SSF103473">
    <property type="entry name" value="MFS general substrate transporter"/>
    <property type="match status" value="1"/>
</dbReference>
<evidence type="ECO:0000256" key="1">
    <source>
        <dbReference type="ARBA" id="ARBA00004651"/>
    </source>
</evidence>
<feature type="transmembrane region" description="Helical" evidence="8">
    <location>
        <begin position="245"/>
        <end position="267"/>
    </location>
</feature>
<evidence type="ECO:0000313" key="12">
    <source>
        <dbReference type="Proteomes" id="UP000636394"/>
    </source>
</evidence>
<evidence type="ECO:0000256" key="3">
    <source>
        <dbReference type="ARBA" id="ARBA00022475"/>
    </source>
</evidence>
<dbReference type="GO" id="GO:0022857">
    <property type="term" value="F:transmembrane transporter activity"/>
    <property type="evidence" value="ECO:0007669"/>
    <property type="project" value="InterPro"/>
</dbReference>
<gene>
    <name evidence="10" type="ORF">GMI68_05730</name>
    <name evidence="11" type="ORF">J7S26_07140</name>
</gene>
<feature type="domain" description="Major facilitator superfamily (MFS) profile" evidence="9">
    <location>
        <begin position="43"/>
        <end position="500"/>
    </location>
</feature>
<dbReference type="Gene3D" id="1.20.1250.20">
    <property type="entry name" value="MFS general substrate transporter like domains"/>
    <property type="match status" value="2"/>
</dbReference>
<dbReference type="PANTHER" id="PTHR42718:SF46">
    <property type="entry name" value="BLR6921 PROTEIN"/>
    <property type="match status" value="1"/>
</dbReference>
<evidence type="ECO:0000256" key="8">
    <source>
        <dbReference type="SAM" id="Phobius"/>
    </source>
</evidence>
<keyword evidence="3" id="KW-1003">Cell membrane</keyword>
<feature type="transmembrane region" description="Helical" evidence="8">
    <location>
        <begin position="142"/>
        <end position="165"/>
    </location>
</feature>
<evidence type="ECO:0000313" key="13">
    <source>
        <dbReference type="Proteomes" id="UP000671910"/>
    </source>
</evidence>
<dbReference type="KEGG" id="ebz:J7S26_07140"/>
<keyword evidence="4 8" id="KW-0812">Transmembrane</keyword>
<feature type="transmembrane region" description="Helical" evidence="8">
    <location>
        <begin position="212"/>
        <end position="233"/>
    </location>
</feature>
<dbReference type="Proteomes" id="UP000636394">
    <property type="component" value="Unassembled WGS sequence"/>
</dbReference>
<dbReference type="EMBL" id="WPCR01000006">
    <property type="protein sequence ID" value="NHM14268.1"/>
    <property type="molecule type" value="Genomic_DNA"/>
</dbReference>
<dbReference type="PROSITE" id="PS00216">
    <property type="entry name" value="SUGAR_TRANSPORT_1"/>
    <property type="match status" value="1"/>
</dbReference>
<keyword evidence="2" id="KW-0813">Transport</keyword>
<keyword evidence="5 8" id="KW-1133">Transmembrane helix</keyword>
<evidence type="ECO:0000256" key="5">
    <source>
        <dbReference type="ARBA" id="ARBA00022989"/>
    </source>
</evidence>
<dbReference type="PANTHER" id="PTHR42718">
    <property type="entry name" value="MAJOR FACILITATOR SUPERFAMILY MULTIDRUG TRANSPORTER MFSC"/>
    <property type="match status" value="1"/>
</dbReference>
<proteinExistence type="predicted"/>
<dbReference type="PROSITE" id="PS50850">
    <property type="entry name" value="MFS"/>
    <property type="match status" value="1"/>
</dbReference>
<feature type="transmembrane region" description="Helical" evidence="8">
    <location>
        <begin position="478"/>
        <end position="495"/>
    </location>
</feature>
<dbReference type="Pfam" id="PF07690">
    <property type="entry name" value="MFS_1"/>
    <property type="match status" value="2"/>
</dbReference>
<evidence type="ECO:0000256" key="4">
    <source>
        <dbReference type="ARBA" id="ARBA00022692"/>
    </source>
</evidence>
<dbReference type="InterPro" id="IPR011701">
    <property type="entry name" value="MFS"/>
</dbReference>
<name>A0A9E6MSN7_9ACTN</name>
<feature type="transmembrane region" description="Helical" evidence="8">
    <location>
        <begin position="40"/>
        <end position="59"/>
    </location>
</feature>
<evidence type="ECO:0000313" key="10">
    <source>
        <dbReference type="EMBL" id="NHM14268.1"/>
    </source>
</evidence>
<dbReference type="EMBL" id="CP072829">
    <property type="protein sequence ID" value="QTU85243.1"/>
    <property type="molecule type" value="Genomic_DNA"/>
</dbReference>
<feature type="compositionally biased region" description="Low complexity" evidence="7">
    <location>
        <begin position="1"/>
        <end position="25"/>
    </location>
</feature>
<feature type="region of interest" description="Disordered" evidence="7">
    <location>
        <begin position="1"/>
        <end position="34"/>
    </location>
</feature>